<dbReference type="PATRIC" id="fig|388467.6.peg.2433"/>
<dbReference type="eggNOG" id="COG4118">
    <property type="taxonomic scope" value="Bacteria"/>
</dbReference>
<reference evidence="2 3" key="1">
    <citation type="journal article" date="2014" name="Appl. Environ. Microbiol.">
        <title>Elucidation of insertion elements encoded on plasmids and in vitro construction of shuttle vectors from the toxic cyanobacterium Planktothrix.</title>
        <authorList>
            <person name="Christiansen G."/>
            <person name="Goesmann A."/>
            <person name="Kurmayer R."/>
        </authorList>
    </citation>
    <scope>NUCLEOTIDE SEQUENCE [LARGE SCALE GENOMIC DNA]</scope>
    <source>
        <strain evidence="2 3">NIVA-CYA 126/8</strain>
    </source>
</reference>
<dbReference type="HOGENOM" id="CLU_163140_3_2_3"/>
<dbReference type="SUPFAM" id="SSF143120">
    <property type="entry name" value="YefM-like"/>
    <property type="match status" value="1"/>
</dbReference>
<gene>
    <name evidence="2" type="ORF">A19Y_2490</name>
</gene>
<dbReference type="GeneID" id="77289043"/>
<keyword evidence="3" id="KW-1185">Reference proteome</keyword>
<dbReference type="Proteomes" id="UP000027395">
    <property type="component" value="Chromosome"/>
</dbReference>
<evidence type="ECO:0008006" key="4">
    <source>
        <dbReference type="Google" id="ProtNLM"/>
    </source>
</evidence>
<dbReference type="RefSeq" id="WP_233423098.1">
    <property type="nucleotide sequence ID" value="NZ_CM002803.1"/>
</dbReference>
<dbReference type="InterPro" id="IPR036165">
    <property type="entry name" value="YefM-like_sf"/>
</dbReference>
<dbReference type="STRING" id="388467.A19Y_2490"/>
<evidence type="ECO:0000313" key="2">
    <source>
        <dbReference type="EMBL" id="KEI67391.1"/>
    </source>
</evidence>
<evidence type="ECO:0000256" key="1">
    <source>
        <dbReference type="ARBA" id="ARBA00009981"/>
    </source>
</evidence>
<dbReference type="EMBL" id="CM002803">
    <property type="protein sequence ID" value="KEI67391.1"/>
    <property type="molecule type" value="Genomic_DNA"/>
</dbReference>
<protein>
    <recommendedName>
        <fullName evidence="4">DUF2281 domain-containing protein</fullName>
    </recommendedName>
</protein>
<name>A0A073CH09_PLAA1</name>
<dbReference type="AlphaFoldDB" id="A0A073CH09"/>
<sequence length="76" mass="8599">MAMSSIEITQAISQISELFDLALNGEEIIITENKKPLLKLVLFRQKQSQRPALFGTDKGIISITDDFDDPLEEFQD</sequence>
<proteinExistence type="inferred from homology"/>
<evidence type="ECO:0000313" key="3">
    <source>
        <dbReference type="Proteomes" id="UP000027395"/>
    </source>
</evidence>
<comment type="similarity">
    <text evidence="1">Belongs to the phD/YefM antitoxin family.</text>
</comment>
<organism evidence="2 3">
    <name type="scientific">Planktothrix agardhii (strain NIVA-CYA 126/8)</name>
    <dbReference type="NCBI Taxonomy" id="388467"/>
    <lineage>
        <taxon>Bacteria</taxon>
        <taxon>Bacillati</taxon>
        <taxon>Cyanobacteriota</taxon>
        <taxon>Cyanophyceae</taxon>
        <taxon>Oscillatoriophycideae</taxon>
        <taxon>Oscillatoriales</taxon>
        <taxon>Microcoleaceae</taxon>
        <taxon>Planktothrix</taxon>
    </lineage>
</organism>
<accession>A0A073CH09</accession>